<name>A0AAW8M310_AGRTU</name>
<organism evidence="1 2">
    <name type="scientific">Agrobacterium tumefaciens</name>
    <dbReference type="NCBI Taxonomy" id="358"/>
    <lineage>
        <taxon>Bacteria</taxon>
        <taxon>Pseudomonadati</taxon>
        <taxon>Pseudomonadota</taxon>
        <taxon>Alphaproteobacteria</taxon>
        <taxon>Hyphomicrobiales</taxon>
        <taxon>Rhizobiaceae</taxon>
        <taxon>Rhizobium/Agrobacterium group</taxon>
        <taxon>Agrobacterium</taxon>
        <taxon>Agrobacterium tumefaciens complex</taxon>
    </lineage>
</organism>
<dbReference type="Proteomes" id="UP001265315">
    <property type="component" value="Unassembled WGS sequence"/>
</dbReference>
<sequence>MIRAPTGIRVAVGPDFCLMLAFVVTQTSSRRSVWERGRNAGPRAAGEYGVASVITILEKEVSISLALVGKLCEN</sequence>
<accession>A0AAW8M310</accession>
<evidence type="ECO:0000313" key="2">
    <source>
        <dbReference type="Proteomes" id="UP001265315"/>
    </source>
</evidence>
<proteinExistence type="predicted"/>
<reference evidence="1" key="1">
    <citation type="submission" date="2023-07" db="EMBL/GenBank/DDBJ databases">
        <title>Sorghum-associated microbial communities from plants grown in Nebraska, USA.</title>
        <authorList>
            <person name="Schachtman D."/>
        </authorList>
    </citation>
    <scope>NUCLEOTIDE SEQUENCE</scope>
    <source>
        <strain evidence="1">1457</strain>
    </source>
</reference>
<protein>
    <submittedName>
        <fullName evidence="1">Uncharacterized protein</fullName>
    </submittedName>
</protein>
<dbReference type="EMBL" id="JAVDSW010000010">
    <property type="protein sequence ID" value="MDR6705488.1"/>
    <property type="molecule type" value="Genomic_DNA"/>
</dbReference>
<evidence type="ECO:0000313" key="1">
    <source>
        <dbReference type="EMBL" id="MDR6705488.1"/>
    </source>
</evidence>
<comment type="caution">
    <text evidence="1">The sequence shown here is derived from an EMBL/GenBank/DDBJ whole genome shotgun (WGS) entry which is preliminary data.</text>
</comment>
<dbReference type="AlphaFoldDB" id="A0AAW8M310"/>
<gene>
    <name evidence="1" type="ORF">J2W61_005363</name>
</gene>